<keyword evidence="7" id="KW-1133">Transmembrane helix</keyword>
<dbReference type="EMBL" id="BMPN01000002">
    <property type="protein sequence ID" value="GGJ52258.1"/>
    <property type="molecule type" value="Genomic_DNA"/>
</dbReference>
<evidence type="ECO:0000256" key="6">
    <source>
        <dbReference type="ARBA" id="ARBA00023136"/>
    </source>
</evidence>
<sequence>MNRELLITFYLIIFRIVFNLFQFFPIRKKTTMIASLGHNIRFTAEALEKHTDESIIILKTKRCQLEFRSTDRRTIIPFNANHPFDWLRSIYHLATSHVIFADNYYGILAVTNFRHRVRVVQLWHAAGAIKKFGLQDPSNKYRSKKAIARFQKVYQRFTDVVIGSEKMASIFKRSFHISDNRLRRTGIPRTDFFYQTDHIRQVKNELQHSIGYDQTKKIILYAPTFRNMPKADVQLNIKQLYDHLKHGYLLFLSIHPSEQITATNRYPDFVFDVSHFSMNHILTITEILITDYSSIPFEFAFFQRPMIFFAYDLEDYKQERGMWQEYENLVPGPIVKTTEAIIHLIRANRFNLNHMPDFHKEWNTYSDGHASNRLIKTIYHL</sequence>
<protein>
    <recommendedName>
        <fullName evidence="10">CDP-glycerol--glycerophosphate glycerophosphotransferase</fullName>
    </recommendedName>
</protein>
<keyword evidence="7" id="KW-0812">Transmembrane</keyword>
<dbReference type="SUPFAM" id="SSF53756">
    <property type="entry name" value="UDP-Glycosyltransferase/glycogen phosphorylase"/>
    <property type="match status" value="1"/>
</dbReference>
<dbReference type="Proteomes" id="UP000634435">
    <property type="component" value="Unassembled WGS sequence"/>
</dbReference>
<evidence type="ECO:0000256" key="4">
    <source>
        <dbReference type="ARBA" id="ARBA00022679"/>
    </source>
</evidence>
<comment type="subcellular location">
    <subcellularLocation>
        <location evidence="1">Cell membrane</location>
        <topology evidence="1">Peripheral membrane protein</topology>
    </subcellularLocation>
</comment>
<dbReference type="InterPro" id="IPR043148">
    <property type="entry name" value="TagF_C"/>
</dbReference>
<proteinExistence type="inferred from homology"/>
<evidence type="ECO:0008006" key="10">
    <source>
        <dbReference type="Google" id="ProtNLM"/>
    </source>
</evidence>
<keyword evidence="9" id="KW-1185">Reference proteome</keyword>
<dbReference type="PANTHER" id="PTHR37316">
    <property type="entry name" value="TEICHOIC ACID GLYCEROL-PHOSPHATE PRIMASE"/>
    <property type="match status" value="1"/>
</dbReference>
<dbReference type="InterPro" id="IPR043149">
    <property type="entry name" value="TagF_N"/>
</dbReference>
<evidence type="ECO:0000256" key="5">
    <source>
        <dbReference type="ARBA" id="ARBA00022944"/>
    </source>
</evidence>
<dbReference type="RefSeq" id="WP_188942557.1">
    <property type="nucleotide sequence ID" value="NZ_BMPN01000002.1"/>
</dbReference>
<dbReference type="Pfam" id="PF04464">
    <property type="entry name" value="Glyphos_transf"/>
    <property type="match status" value="1"/>
</dbReference>
<comment type="caution">
    <text evidence="8">The sequence shown here is derived from an EMBL/GenBank/DDBJ whole genome shotgun (WGS) entry which is preliminary data.</text>
</comment>
<evidence type="ECO:0000256" key="2">
    <source>
        <dbReference type="ARBA" id="ARBA00010488"/>
    </source>
</evidence>
<reference evidence="9" key="1">
    <citation type="journal article" date="2019" name="Int. J. Syst. Evol. Microbiol.">
        <title>The Global Catalogue of Microorganisms (GCM) 10K type strain sequencing project: providing services to taxonomists for standard genome sequencing and annotation.</title>
        <authorList>
            <consortium name="The Broad Institute Genomics Platform"/>
            <consortium name="The Broad Institute Genome Sequencing Center for Infectious Disease"/>
            <person name="Wu L."/>
            <person name="Ma J."/>
        </authorList>
    </citation>
    <scope>NUCLEOTIDE SEQUENCE [LARGE SCALE GENOMIC DNA]</scope>
    <source>
        <strain evidence="9">JCM 30071</strain>
    </source>
</reference>
<evidence type="ECO:0000256" key="1">
    <source>
        <dbReference type="ARBA" id="ARBA00004202"/>
    </source>
</evidence>
<keyword evidence="6 7" id="KW-0472">Membrane</keyword>
<evidence type="ECO:0000313" key="8">
    <source>
        <dbReference type="EMBL" id="GGJ52258.1"/>
    </source>
</evidence>
<keyword evidence="4" id="KW-0808">Transferase</keyword>
<gene>
    <name evidence="8" type="primary">tagB</name>
    <name evidence="8" type="ORF">GCM10007111_13020</name>
</gene>
<comment type="similarity">
    <text evidence="2">Belongs to the CDP-glycerol glycerophosphotransferase family.</text>
</comment>
<dbReference type="PANTHER" id="PTHR37316:SF1">
    <property type="entry name" value="TEICHOIC ACID GLYCEROL-PHOSPHATE PRIMASE"/>
    <property type="match status" value="1"/>
</dbReference>
<dbReference type="InterPro" id="IPR007554">
    <property type="entry name" value="Glycerophosphate_synth"/>
</dbReference>
<feature type="transmembrane region" description="Helical" evidence="7">
    <location>
        <begin position="6"/>
        <end position="26"/>
    </location>
</feature>
<dbReference type="Gene3D" id="3.40.50.11820">
    <property type="match status" value="1"/>
</dbReference>
<keyword evidence="3" id="KW-1003">Cell membrane</keyword>
<evidence type="ECO:0000313" key="9">
    <source>
        <dbReference type="Proteomes" id="UP000634435"/>
    </source>
</evidence>
<keyword evidence="5" id="KW-0777">Teichoic acid biosynthesis</keyword>
<evidence type="ECO:0000256" key="3">
    <source>
        <dbReference type="ARBA" id="ARBA00022475"/>
    </source>
</evidence>
<accession>A0ABQ2DF39</accession>
<dbReference type="Gene3D" id="3.40.50.12580">
    <property type="match status" value="1"/>
</dbReference>
<dbReference type="InterPro" id="IPR051612">
    <property type="entry name" value="Teichoic_Acid_Biosynth"/>
</dbReference>
<name>A0ABQ2DF39_9BACI</name>
<evidence type="ECO:0000256" key="7">
    <source>
        <dbReference type="SAM" id="Phobius"/>
    </source>
</evidence>
<organism evidence="8 9">
    <name type="scientific">Virgibacillus kapii</name>
    <dbReference type="NCBI Taxonomy" id="1638645"/>
    <lineage>
        <taxon>Bacteria</taxon>
        <taxon>Bacillati</taxon>
        <taxon>Bacillota</taxon>
        <taxon>Bacilli</taxon>
        <taxon>Bacillales</taxon>
        <taxon>Bacillaceae</taxon>
        <taxon>Virgibacillus</taxon>
    </lineage>
</organism>